<dbReference type="AlphaFoldDB" id="A0A4Q2U6U0"/>
<reference evidence="2 3" key="1">
    <citation type="submission" date="2018-12" db="EMBL/GenBank/DDBJ databases">
        <authorList>
            <person name="Grouzdev D.S."/>
            <person name="Krutkina M.S."/>
        </authorList>
    </citation>
    <scope>NUCLEOTIDE SEQUENCE [LARGE SCALE GENOMIC DNA]</scope>
    <source>
        <strain evidence="2 3">RmlP026</strain>
    </source>
</reference>
<evidence type="ECO:0008006" key="4">
    <source>
        <dbReference type="Google" id="ProtNLM"/>
    </source>
</evidence>
<reference evidence="2 3" key="2">
    <citation type="submission" date="2019-02" db="EMBL/GenBank/DDBJ databases">
        <title>'Lichenibacterium ramalinii' gen. nov. sp. nov., 'Lichenibacterium minor' gen. nov. sp. nov.</title>
        <authorList>
            <person name="Pankratov T."/>
        </authorList>
    </citation>
    <scope>NUCLEOTIDE SEQUENCE [LARGE SCALE GENOMIC DNA]</scope>
    <source>
        <strain evidence="2 3">RmlP026</strain>
    </source>
</reference>
<feature type="region of interest" description="Disordered" evidence="1">
    <location>
        <begin position="25"/>
        <end position="54"/>
    </location>
</feature>
<dbReference type="EMBL" id="QYBB01000007">
    <property type="protein sequence ID" value="RYC32389.1"/>
    <property type="molecule type" value="Genomic_DNA"/>
</dbReference>
<name>A0A4Q2U6U0_9HYPH</name>
<comment type="caution">
    <text evidence="2">The sequence shown here is derived from an EMBL/GenBank/DDBJ whole genome shotgun (WGS) entry which is preliminary data.</text>
</comment>
<keyword evidence="3" id="KW-1185">Reference proteome</keyword>
<proteinExistence type="predicted"/>
<protein>
    <recommendedName>
        <fullName evidence="4">DUF533 domain-containing protein</fullName>
    </recommendedName>
</protein>
<dbReference type="OrthoDB" id="7284252at2"/>
<gene>
    <name evidence="2" type="ORF">D3273_08330</name>
</gene>
<accession>A0A4Q2U6U0</accession>
<evidence type="ECO:0000313" key="3">
    <source>
        <dbReference type="Proteomes" id="UP000290759"/>
    </source>
</evidence>
<evidence type="ECO:0000313" key="2">
    <source>
        <dbReference type="EMBL" id="RYC32389.1"/>
    </source>
</evidence>
<dbReference type="RefSeq" id="WP_129225382.1">
    <property type="nucleotide sequence ID" value="NZ_QYBB01000007.1"/>
</dbReference>
<organism evidence="2 3">
    <name type="scientific">Lichenibacterium minor</name>
    <dbReference type="NCBI Taxonomy" id="2316528"/>
    <lineage>
        <taxon>Bacteria</taxon>
        <taxon>Pseudomonadati</taxon>
        <taxon>Pseudomonadota</taxon>
        <taxon>Alphaproteobacteria</taxon>
        <taxon>Hyphomicrobiales</taxon>
        <taxon>Lichenihabitantaceae</taxon>
        <taxon>Lichenibacterium</taxon>
    </lineage>
</organism>
<sequence>MPDVAAAAPRSGFLAGLQRLLERRADHDGRATALEPPPPAAPPGGEAESDGSRRERRLRLPQEILDRSLSGKVLDGWLQNRHQVLVPLTFRLGRLAADDAAVLMRFTAAALLNASKADEPARRGVERWLGEVGAAGDAVAQFRAAVEAPEPLSRLIAAVRERDLAPYAYAAAVVASDTRDPAGRLFANFIAARLALPADAVRSVDRRYRR</sequence>
<dbReference type="Proteomes" id="UP000290759">
    <property type="component" value="Unassembled WGS sequence"/>
</dbReference>
<evidence type="ECO:0000256" key="1">
    <source>
        <dbReference type="SAM" id="MobiDB-lite"/>
    </source>
</evidence>